<comment type="caution">
    <text evidence="1">The sequence shown here is derived from an EMBL/GenBank/DDBJ whole genome shotgun (WGS) entry which is preliminary data.</text>
</comment>
<reference evidence="1" key="1">
    <citation type="submission" date="2019-06" db="EMBL/GenBank/DDBJ databases">
        <authorList>
            <person name="Zheng W."/>
        </authorList>
    </citation>
    <scope>NUCLEOTIDE SEQUENCE</scope>
    <source>
        <strain evidence="1">QDHG01</strain>
    </source>
</reference>
<keyword evidence="2" id="KW-1185">Reference proteome</keyword>
<dbReference type="EMBL" id="RRYP01016806">
    <property type="protein sequence ID" value="TNV74599.1"/>
    <property type="molecule type" value="Genomic_DNA"/>
</dbReference>
<sequence>MILLHSEQASKMSLMMLYQLDQSNLKFLITRIINLNLASALSLLIRATSVCNQMLLHLSINPKQLMRCSSRSKRNLQILSQSYLNKPQITKNLRFSTLPRQHLSKKSNFFRAHCSSKP</sequence>
<organism evidence="1 2">
    <name type="scientific">Halteria grandinella</name>
    <dbReference type="NCBI Taxonomy" id="5974"/>
    <lineage>
        <taxon>Eukaryota</taxon>
        <taxon>Sar</taxon>
        <taxon>Alveolata</taxon>
        <taxon>Ciliophora</taxon>
        <taxon>Intramacronucleata</taxon>
        <taxon>Spirotrichea</taxon>
        <taxon>Stichotrichia</taxon>
        <taxon>Sporadotrichida</taxon>
        <taxon>Halteriidae</taxon>
        <taxon>Halteria</taxon>
    </lineage>
</organism>
<proteinExistence type="predicted"/>
<dbReference type="AlphaFoldDB" id="A0A8J8SXL9"/>
<evidence type="ECO:0000313" key="1">
    <source>
        <dbReference type="EMBL" id="TNV74599.1"/>
    </source>
</evidence>
<accession>A0A8J8SXL9</accession>
<gene>
    <name evidence="1" type="ORF">FGO68_gene2133</name>
</gene>
<evidence type="ECO:0000313" key="2">
    <source>
        <dbReference type="Proteomes" id="UP000785679"/>
    </source>
</evidence>
<name>A0A8J8SXL9_HALGN</name>
<protein>
    <submittedName>
        <fullName evidence="1">Uncharacterized protein</fullName>
    </submittedName>
</protein>
<dbReference type="Proteomes" id="UP000785679">
    <property type="component" value="Unassembled WGS sequence"/>
</dbReference>